<feature type="transmembrane region" description="Helical" evidence="6">
    <location>
        <begin position="7"/>
        <end position="29"/>
    </location>
</feature>
<evidence type="ECO:0000256" key="3">
    <source>
        <dbReference type="ARBA" id="ARBA00022553"/>
    </source>
</evidence>
<name>A0ABV7HFM7_9GAMM</name>
<comment type="catalytic activity">
    <reaction evidence="1">
        <text>ATP + protein L-histidine = ADP + protein N-phospho-L-histidine.</text>
        <dbReference type="EC" id="2.7.13.3"/>
    </reaction>
</comment>
<keyword evidence="6" id="KW-0472">Membrane</keyword>
<dbReference type="SMART" id="SM00448">
    <property type="entry name" value="REC"/>
    <property type="match status" value="1"/>
</dbReference>
<dbReference type="SUPFAM" id="SSF55874">
    <property type="entry name" value="ATPase domain of HSP90 chaperone/DNA topoisomerase II/histidine kinase"/>
    <property type="match status" value="1"/>
</dbReference>
<keyword evidence="6" id="KW-1133">Transmembrane helix</keyword>
<dbReference type="PROSITE" id="PS50110">
    <property type="entry name" value="RESPONSE_REGULATORY"/>
    <property type="match status" value="1"/>
</dbReference>
<dbReference type="PROSITE" id="PS51257">
    <property type="entry name" value="PROKAR_LIPOPROTEIN"/>
    <property type="match status" value="1"/>
</dbReference>
<dbReference type="InterPro" id="IPR001789">
    <property type="entry name" value="Sig_transdc_resp-reg_receiver"/>
</dbReference>
<evidence type="ECO:0000256" key="6">
    <source>
        <dbReference type="SAM" id="Phobius"/>
    </source>
</evidence>
<evidence type="ECO:0000256" key="2">
    <source>
        <dbReference type="ARBA" id="ARBA00012438"/>
    </source>
</evidence>
<dbReference type="Pfam" id="PF00512">
    <property type="entry name" value="HisKA"/>
    <property type="match status" value="1"/>
</dbReference>
<dbReference type="InterPro" id="IPR036890">
    <property type="entry name" value="HATPase_C_sf"/>
</dbReference>
<dbReference type="InterPro" id="IPR003594">
    <property type="entry name" value="HATPase_dom"/>
</dbReference>
<keyword evidence="9" id="KW-0547">Nucleotide-binding</keyword>
<protein>
    <recommendedName>
        <fullName evidence="2">histidine kinase</fullName>
        <ecNumber evidence="2">2.7.13.3</ecNumber>
    </recommendedName>
</protein>
<proteinExistence type="predicted"/>
<keyword evidence="6" id="KW-0812">Transmembrane</keyword>
<dbReference type="SMART" id="SM00388">
    <property type="entry name" value="HisKA"/>
    <property type="match status" value="1"/>
</dbReference>
<dbReference type="Pfam" id="PF00072">
    <property type="entry name" value="Response_reg"/>
    <property type="match status" value="1"/>
</dbReference>
<dbReference type="SUPFAM" id="SSF47384">
    <property type="entry name" value="Homodimeric domain of signal transducing histidine kinase"/>
    <property type="match status" value="1"/>
</dbReference>
<feature type="transmembrane region" description="Helical" evidence="6">
    <location>
        <begin position="177"/>
        <end position="196"/>
    </location>
</feature>
<comment type="caution">
    <text evidence="9">The sequence shown here is derived from an EMBL/GenBank/DDBJ whole genome shotgun (WGS) entry which is preliminary data.</text>
</comment>
<feature type="modified residue" description="4-aspartylphosphate" evidence="5">
    <location>
        <position position="644"/>
    </location>
</feature>
<dbReference type="InterPro" id="IPR036097">
    <property type="entry name" value="HisK_dim/P_sf"/>
</dbReference>
<evidence type="ECO:0000256" key="5">
    <source>
        <dbReference type="PROSITE-ProRule" id="PRU00169"/>
    </source>
</evidence>
<keyword evidence="4" id="KW-0902">Two-component regulatory system</keyword>
<organism evidence="9 10">
    <name type="scientific">Litoribrevibacter euphylliae</name>
    <dbReference type="NCBI Taxonomy" id="1834034"/>
    <lineage>
        <taxon>Bacteria</taxon>
        <taxon>Pseudomonadati</taxon>
        <taxon>Pseudomonadota</taxon>
        <taxon>Gammaproteobacteria</taxon>
        <taxon>Oceanospirillales</taxon>
        <taxon>Oceanospirillaceae</taxon>
        <taxon>Litoribrevibacter</taxon>
    </lineage>
</organism>
<dbReference type="Gene3D" id="3.30.565.10">
    <property type="entry name" value="Histidine kinase-like ATPase, C-terminal domain"/>
    <property type="match status" value="1"/>
</dbReference>
<keyword evidence="10" id="KW-1185">Reference proteome</keyword>
<dbReference type="InterPro" id="IPR003661">
    <property type="entry name" value="HisK_dim/P_dom"/>
</dbReference>
<dbReference type="SUPFAM" id="SSF52172">
    <property type="entry name" value="CheY-like"/>
    <property type="match status" value="1"/>
</dbReference>
<evidence type="ECO:0000256" key="4">
    <source>
        <dbReference type="ARBA" id="ARBA00023012"/>
    </source>
</evidence>
<dbReference type="InterPro" id="IPR011006">
    <property type="entry name" value="CheY-like_superfamily"/>
</dbReference>
<evidence type="ECO:0000256" key="1">
    <source>
        <dbReference type="ARBA" id="ARBA00000085"/>
    </source>
</evidence>
<gene>
    <name evidence="9" type="ORF">ACFOEK_10880</name>
</gene>
<dbReference type="Proteomes" id="UP001595476">
    <property type="component" value="Unassembled WGS sequence"/>
</dbReference>
<dbReference type="Pfam" id="PF02518">
    <property type="entry name" value="HATPase_c"/>
    <property type="match status" value="1"/>
</dbReference>
<dbReference type="Gene3D" id="1.10.287.130">
    <property type="match status" value="1"/>
</dbReference>
<evidence type="ECO:0000259" key="8">
    <source>
        <dbReference type="PROSITE" id="PS50110"/>
    </source>
</evidence>
<keyword evidence="3 5" id="KW-0597">Phosphoprotein</keyword>
<evidence type="ECO:0000313" key="9">
    <source>
        <dbReference type="EMBL" id="MFC3151531.1"/>
    </source>
</evidence>
<dbReference type="EC" id="2.7.13.3" evidence="2"/>
<dbReference type="GO" id="GO:0005524">
    <property type="term" value="F:ATP binding"/>
    <property type="evidence" value="ECO:0007669"/>
    <property type="project" value="UniProtKB-KW"/>
</dbReference>
<dbReference type="CDD" id="cd00082">
    <property type="entry name" value="HisKA"/>
    <property type="match status" value="1"/>
</dbReference>
<dbReference type="EMBL" id="JBHRSZ010000004">
    <property type="protein sequence ID" value="MFC3151531.1"/>
    <property type="molecule type" value="Genomic_DNA"/>
</dbReference>
<dbReference type="Gene3D" id="3.40.50.2300">
    <property type="match status" value="1"/>
</dbReference>
<dbReference type="RefSeq" id="WP_386720467.1">
    <property type="nucleotide sequence ID" value="NZ_JBHRSZ010000004.1"/>
</dbReference>
<reference evidence="10" key="1">
    <citation type="journal article" date="2019" name="Int. J. Syst. Evol. Microbiol.">
        <title>The Global Catalogue of Microorganisms (GCM) 10K type strain sequencing project: providing services to taxonomists for standard genome sequencing and annotation.</title>
        <authorList>
            <consortium name="The Broad Institute Genomics Platform"/>
            <consortium name="The Broad Institute Genome Sequencing Center for Infectious Disease"/>
            <person name="Wu L."/>
            <person name="Ma J."/>
        </authorList>
    </citation>
    <scope>NUCLEOTIDE SEQUENCE [LARGE SCALE GENOMIC DNA]</scope>
    <source>
        <strain evidence="10">KCTC 52438</strain>
    </source>
</reference>
<dbReference type="PANTHER" id="PTHR45339">
    <property type="entry name" value="HYBRID SIGNAL TRANSDUCTION HISTIDINE KINASE J"/>
    <property type="match status" value="1"/>
</dbReference>
<dbReference type="InterPro" id="IPR004358">
    <property type="entry name" value="Sig_transdc_His_kin-like_C"/>
</dbReference>
<dbReference type="CDD" id="cd17546">
    <property type="entry name" value="REC_hyHK_CKI1_RcsC-like"/>
    <property type="match status" value="1"/>
</dbReference>
<dbReference type="SMART" id="SM00387">
    <property type="entry name" value="HATPase_c"/>
    <property type="match status" value="1"/>
</dbReference>
<dbReference type="CDD" id="cd16922">
    <property type="entry name" value="HATPase_EvgS-ArcB-TorS-like"/>
    <property type="match status" value="1"/>
</dbReference>
<evidence type="ECO:0000313" key="10">
    <source>
        <dbReference type="Proteomes" id="UP001595476"/>
    </source>
</evidence>
<dbReference type="PRINTS" id="PR00344">
    <property type="entry name" value="BCTRLSENSOR"/>
</dbReference>
<feature type="domain" description="Response regulatory" evidence="8">
    <location>
        <begin position="595"/>
        <end position="711"/>
    </location>
</feature>
<keyword evidence="9" id="KW-0067">ATP-binding</keyword>
<dbReference type="PROSITE" id="PS50109">
    <property type="entry name" value="HIS_KIN"/>
    <property type="match status" value="1"/>
</dbReference>
<accession>A0ABV7HFM7</accession>
<dbReference type="PANTHER" id="PTHR45339:SF1">
    <property type="entry name" value="HYBRID SIGNAL TRANSDUCTION HISTIDINE KINASE J"/>
    <property type="match status" value="1"/>
</dbReference>
<sequence length="723" mass="80804">MIDTKRPFLTINIIVLAAILLGCLFYSVVQLQSLNQLTSRPFLAIINNNLGIKTKLMSLQLTAQHFSDLPTTSNLHRLKMQYKIIRGSINNDLKSDVTGNFHQVHGETGKLIELQEYLDQLGYVLPMSIDDKSNIKQFNTLLAQARRLWNQYSQQVIHSAQKQSKDMHDSWNHSLKIQIYLLAIIGGISLTGLIIISRQLSVQRRMSQTLKEQTIALIDARNAAEESTRAKSRFLSNMSHEIRTPLNGIIGLTNLARQKAIKPEVINYLDKVILSSDTLLHVINDILDVSKIESGKLELEITQVDIADVLERISATMSANARNKALNVYFLVEPEVPAYFQGDPARLQQIITNLVSNAIKFTHEGFIQLKVSFHQASQQLNITITDTGVGIDEKAMDKLFTEFNQGDLSTTRKYGGTGLGLSIVKSLTELMDGTVDVSSSLDVGTCFTIKLPIEASASRVLDIKCSNLDLTTKAVHIIDMSKTANQEAQATLQRTGITFETLNTAQQLLIEFPPLHSKEDLDYIVMLLEQHPDKTAYVLGYPDQLLELSAITPLSFYGIESPFNSIRITECIATETSHHSEASAHIEKQDFNGKHVLLVEDSPINQMIAQEMLDLFGLRVTTADNGEIAADKAEIDHFDLILMDIQMPEMDGVEATKLIRTKGMNQRTPIVALTANVMSEDVKLYKEVGMDSHLPKPFKPDELISTLEMYLNETQASNMRLDN</sequence>
<dbReference type="InterPro" id="IPR005467">
    <property type="entry name" value="His_kinase_dom"/>
</dbReference>
<evidence type="ECO:0000259" key="7">
    <source>
        <dbReference type="PROSITE" id="PS50109"/>
    </source>
</evidence>
<feature type="domain" description="Histidine kinase" evidence="7">
    <location>
        <begin position="237"/>
        <end position="455"/>
    </location>
</feature>